<dbReference type="Pfam" id="PF13774">
    <property type="entry name" value="Longin"/>
    <property type="match status" value="2"/>
</dbReference>
<dbReference type="PANTHER" id="PTHR21136:SF181">
    <property type="entry name" value="LONGIN-LIKE DOMAIN-CONTAINING PROTEIN-RELATED"/>
    <property type="match status" value="1"/>
</dbReference>
<comment type="similarity">
    <text evidence="1">Belongs to the synaptobrevin family.</text>
</comment>
<dbReference type="GO" id="GO:0012505">
    <property type="term" value="C:endomembrane system"/>
    <property type="evidence" value="ECO:0007669"/>
    <property type="project" value="UniProtKB-SubCell"/>
</dbReference>
<proteinExistence type="inferred from homology"/>
<dbReference type="OrthoDB" id="840602at2759"/>
<dbReference type="SMART" id="SM01270">
    <property type="entry name" value="Longin"/>
    <property type="match status" value="1"/>
</dbReference>
<dbReference type="AlphaFoldDB" id="A0A8X8C4X1"/>
<feature type="domain" description="V-SNARE coiled-coil homology" evidence="12">
    <location>
        <begin position="154"/>
        <end position="214"/>
    </location>
</feature>
<evidence type="ECO:0000256" key="7">
    <source>
        <dbReference type="ARBA" id="ARBA00037493"/>
    </source>
</evidence>
<accession>A0A8X8C4X1</accession>
<evidence type="ECO:0000256" key="10">
    <source>
        <dbReference type="SAM" id="SignalP"/>
    </source>
</evidence>
<feature type="signal peptide" evidence="10">
    <location>
        <begin position="1"/>
        <end position="26"/>
    </location>
</feature>
<dbReference type="PANTHER" id="PTHR21136">
    <property type="entry name" value="SNARE PROTEINS"/>
    <property type="match status" value="1"/>
</dbReference>
<evidence type="ECO:0000256" key="5">
    <source>
        <dbReference type="ARBA" id="ARBA00022989"/>
    </source>
</evidence>
<comment type="subcellular location">
    <subcellularLocation>
        <location evidence="8">Endomembrane system</location>
        <topology evidence="8">Single-pass type IV membrane protein</topology>
    </subcellularLocation>
</comment>
<evidence type="ECO:0000256" key="1">
    <source>
        <dbReference type="ARBA" id="ARBA00008025"/>
    </source>
</evidence>
<dbReference type="InterPro" id="IPR042855">
    <property type="entry name" value="V_SNARE_CC"/>
</dbReference>
<name>A0A8X8C4X1_POPTO</name>
<evidence type="ECO:0000313" key="14">
    <source>
        <dbReference type="Proteomes" id="UP000886885"/>
    </source>
</evidence>
<keyword evidence="6" id="KW-0472">Membrane</keyword>
<evidence type="ECO:0000256" key="4">
    <source>
        <dbReference type="ARBA" id="ARBA00022927"/>
    </source>
</evidence>
<comment type="function">
    <text evidence="7">Involved in the targeting and/or fusion of transport vesicles to their target membrane.</text>
</comment>
<dbReference type="PROSITE" id="PS50859">
    <property type="entry name" value="LONGIN"/>
    <property type="match status" value="1"/>
</dbReference>
<evidence type="ECO:0000313" key="13">
    <source>
        <dbReference type="EMBL" id="KAG6740990.1"/>
    </source>
</evidence>
<dbReference type="InterPro" id="IPR051097">
    <property type="entry name" value="Synaptobrevin-like_transport"/>
</dbReference>
<evidence type="ECO:0000256" key="6">
    <source>
        <dbReference type="ARBA" id="ARBA00023136"/>
    </source>
</evidence>
<dbReference type="FunFam" id="1.20.5.110:FF:000004">
    <property type="entry name" value="Vesicle-associated membrane protein 7"/>
    <property type="match status" value="1"/>
</dbReference>
<feature type="chain" id="PRO_5036491335" evidence="10">
    <location>
        <begin position="27"/>
        <end position="219"/>
    </location>
</feature>
<keyword evidence="5" id="KW-1133">Transmembrane helix</keyword>
<dbReference type="CDD" id="cd14824">
    <property type="entry name" value="Longin"/>
    <property type="match status" value="1"/>
</dbReference>
<evidence type="ECO:0000259" key="12">
    <source>
        <dbReference type="PROSITE" id="PS50892"/>
    </source>
</evidence>
<organism evidence="13 14">
    <name type="scientific">Populus tomentosa</name>
    <name type="common">Chinese white poplar</name>
    <dbReference type="NCBI Taxonomy" id="118781"/>
    <lineage>
        <taxon>Eukaryota</taxon>
        <taxon>Viridiplantae</taxon>
        <taxon>Streptophyta</taxon>
        <taxon>Embryophyta</taxon>
        <taxon>Tracheophyta</taxon>
        <taxon>Spermatophyta</taxon>
        <taxon>Magnoliopsida</taxon>
        <taxon>eudicotyledons</taxon>
        <taxon>Gunneridae</taxon>
        <taxon>Pentapetalae</taxon>
        <taxon>rosids</taxon>
        <taxon>fabids</taxon>
        <taxon>Malpighiales</taxon>
        <taxon>Salicaceae</taxon>
        <taxon>Saliceae</taxon>
        <taxon>Populus</taxon>
    </lineage>
</organism>
<dbReference type="InterPro" id="IPR001388">
    <property type="entry name" value="Synaptobrevin-like"/>
</dbReference>
<evidence type="ECO:0000259" key="11">
    <source>
        <dbReference type="PROSITE" id="PS50859"/>
    </source>
</evidence>
<evidence type="ECO:0000256" key="8">
    <source>
        <dbReference type="ARBA" id="ARBA00046280"/>
    </source>
</evidence>
<dbReference type="Pfam" id="PF00957">
    <property type="entry name" value="Synaptobrevin"/>
    <property type="match status" value="1"/>
</dbReference>
<reference evidence="13" key="1">
    <citation type="journal article" date="2020" name="bioRxiv">
        <title>Hybrid origin of Populus tomentosa Carr. identified through genome sequencing and phylogenomic analysis.</title>
        <authorList>
            <person name="An X."/>
            <person name="Gao K."/>
            <person name="Chen Z."/>
            <person name="Li J."/>
            <person name="Yang X."/>
            <person name="Yang X."/>
            <person name="Zhou J."/>
            <person name="Guo T."/>
            <person name="Zhao T."/>
            <person name="Huang S."/>
            <person name="Miao D."/>
            <person name="Khan W.U."/>
            <person name="Rao P."/>
            <person name="Ye M."/>
            <person name="Lei B."/>
            <person name="Liao W."/>
            <person name="Wang J."/>
            <person name="Ji L."/>
            <person name="Li Y."/>
            <person name="Guo B."/>
            <person name="Mustafa N.S."/>
            <person name="Li S."/>
            <person name="Yun Q."/>
            <person name="Keller S.R."/>
            <person name="Mao J."/>
            <person name="Zhang R."/>
            <person name="Strauss S.H."/>
        </authorList>
    </citation>
    <scope>NUCLEOTIDE SEQUENCE</scope>
    <source>
        <strain evidence="13">GM15</strain>
        <tissue evidence="13">Leaf</tissue>
    </source>
</reference>
<feature type="domain" description="Longin" evidence="11">
    <location>
        <begin position="7"/>
        <end position="139"/>
    </location>
</feature>
<protein>
    <submittedName>
        <fullName evidence="13">Uncharacterized protein</fullName>
    </submittedName>
</protein>
<sequence>MGILYGMVARGLVVLAEFSSIAQTNANTVARQILDKIPRGNEDSNSSYSHDRYIFHVKRTDDLTVLCMADDNTGRSCRVKLVDFFFLSIVRCNDHLKFCAGRIPFEFLEDIHQRFVKTYGRAIHTSAPYAMNEEFSRIMSQQMDHFSNDPNADRLNRLQGEMSHVRSVMIDNIDRVLQRGDRLALLVEKTSTLQGNTIRFRRQTQRFRNTQWWRNFKLK</sequence>
<gene>
    <name evidence="13" type="ORF">POTOM_056468</name>
</gene>
<dbReference type="GO" id="GO:0016192">
    <property type="term" value="P:vesicle-mediated transport"/>
    <property type="evidence" value="ECO:0007669"/>
    <property type="project" value="InterPro"/>
</dbReference>
<evidence type="ECO:0000256" key="9">
    <source>
        <dbReference type="PROSITE-ProRule" id="PRU00290"/>
    </source>
</evidence>
<comment type="caution">
    <text evidence="13">The sequence shown here is derived from an EMBL/GenBank/DDBJ whole genome shotgun (WGS) entry which is preliminary data.</text>
</comment>
<dbReference type="Proteomes" id="UP000886885">
    <property type="component" value="Chromosome 18A"/>
</dbReference>
<dbReference type="GO" id="GO:0005737">
    <property type="term" value="C:cytoplasm"/>
    <property type="evidence" value="ECO:0007669"/>
    <property type="project" value="UniProtKB-ARBA"/>
</dbReference>
<evidence type="ECO:0000256" key="2">
    <source>
        <dbReference type="ARBA" id="ARBA00022448"/>
    </source>
</evidence>
<dbReference type="CDD" id="cd15843">
    <property type="entry name" value="R-SNARE"/>
    <property type="match status" value="1"/>
</dbReference>
<keyword evidence="14" id="KW-1185">Reference proteome</keyword>
<keyword evidence="10" id="KW-0732">Signal</keyword>
<dbReference type="PROSITE" id="PS00417">
    <property type="entry name" value="SYNAPTOBREVIN"/>
    <property type="match status" value="1"/>
</dbReference>
<keyword evidence="9" id="KW-0175">Coiled coil</keyword>
<evidence type="ECO:0000256" key="3">
    <source>
        <dbReference type="ARBA" id="ARBA00022692"/>
    </source>
</evidence>
<keyword evidence="3" id="KW-0812">Transmembrane</keyword>
<dbReference type="EMBL" id="JAAWWB010000035">
    <property type="protein sequence ID" value="KAG6740990.1"/>
    <property type="molecule type" value="Genomic_DNA"/>
</dbReference>
<keyword evidence="4" id="KW-0653">Protein transport</keyword>
<dbReference type="GO" id="GO:0016020">
    <property type="term" value="C:membrane"/>
    <property type="evidence" value="ECO:0007669"/>
    <property type="project" value="InterPro"/>
</dbReference>
<dbReference type="InterPro" id="IPR010908">
    <property type="entry name" value="Longin_dom"/>
</dbReference>
<dbReference type="GO" id="GO:0015031">
    <property type="term" value="P:protein transport"/>
    <property type="evidence" value="ECO:0007669"/>
    <property type="project" value="UniProtKB-KW"/>
</dbReference>
<keyword evidence="2" id="KW-0813">Transport</keyword>
<dbReference type="PROSITE" id="PS50892">
    <property type="entry name" value="V_SNARE"/>
    <property type="match status" value="1"/>
</dbReference>
<dbReference type="FunFam" id="3.30.450.50:FF:000051">
    <property type="entry name" value="Vesicle-associated membrane protein 7-like Protein"/>
    <property type="match status" value="1"/>
</dbReference>